<evidence type="ECO:0000256" key="6">
    <source>
        <dbReference type="ARBA" id="ARBA00023229"/>
    </source>
</evidence>
<dbReference type="PANTHER" id="PTHR32125">
    <property type="entry name" value="2-C-METHYL-D-ERYTHRITOL 4-PHOSPHATE CYTIDYLYLTRANSFERASE, CHLOROPLASTIC"/>
    <property type="match status" value="1"/>
</dbReference>
<gene>
    <name evidence="7" type="primary">ispD</name>
    <name evidence="8" type="ORF">M3I41_08825</name>
</gene>
<dbReference type="InterPro" id="IPR018294">
    <property type="entry name" value="ISPD_synthase_CS"/>
</dbReference>
<evidence type="ECO:0000256" key="1">
    <source>
        <dbReference type="ARBA" id="ARBA00001282"/>
    </source>
</evidence>
<accession>A0A9E7AFE7</accession>
<evidence type="ECO:0000313" key="9">
    <source>
        <dbReference type="Proteomes" id="UP000830236"/>
    </source>
</evidence>
<dbReference type="HAMAP" id="MF_00108">
    <property type="entry name" value="IspD"/>
    <property type="match status" value="1"/>
</dbReference>
<dbReference type="EC" id="2.7.7.60" evidence="7"/>
<evidence type="ECO:0000256" key="5">
    <source>
        <dbReference type="ARBA" id="ARBA00022695"/>
    </source>
</evidence>
<dbReference type="CDD" id="cd02516">
    <property type="entry name" value="CDP-ME_synthetase"/>
    <property type="match status" value="1"/>
</dbReference>
<protein>
    <recommendedName>
        <fullName evidence="7">2-C-methyl-D-erythritol 4-phosphate cytidylyltransferase</fullName>
        <ecNumber evidence="7">2.7.7.60</ecNumber>
    </recommendedName>
    <alternativeName>
        <fullName evidence="7">4-diphosphocytidyl-2C-methyl-D-erythritol synthase</fullName>
    </alternativeName>
    <alternativeName>
        <fullName evidence="7">MEP cytidylyltransferase</fullName>
        <shortName evidence="7">MCT</shortName>
    </alternativeName>
</protein>
<dbReference type="Pfam" id="PF01128">
    <property type="entry name" value="IspD"/>
    <property type="match status" value="2"/>
</dbReference>
<dbReference type="InterPro" id="IPR050088">
    <property type="entry name" value="IspD/TarI_cytidylyltransf_bact"/>
</dbReference>
<evidence type="ECO:0000313" key="8">
    <source>
        <dbReference type="EMBL" id="UQF79655.1"/>
    </source>
</evidence>
<feature type="site" description="Positions MEP for the nucleophilic attack" evidence="7">
    <location>
        <position position="186"/>
    </location>
</feature>
<feature type="site" description="Positions MEP for the nucleophilic attack" evidence="7">
    <location>
        <position position="246"/>
    </location>
</feature>
<dbReference type="EMBL" id="CP097095">
    <property type="protein sequence ID" value="UQF79655.1"/>
    <property type="molecule type" value="Genomic_DNA"/>
</dbReference>
<name>A0A9E7AFE7_9ACTO</name>
<dbReference type="GO" id="GO:0019288">
    <property type="term" value="P:isopentenyl diphosphate biosynthetic process, methylerythritol 4-phosphate pathway"/>
    <property type="evidence" value="ECO:0007669"/>
    <property type="project" value="UniProtKB-UniRule"/>
</dbReference>
<keyword evidence="4 7" id="KW-0808">Transferase</keyword>
<dbReference type="PANTHER" id="PTHR32125:SF4">
    <property type="entry name" value="2-C-METHYL-D-ERYTHRITOL 4-PHOSPHATE CYTIDYLYLTRANSFERASE, CHLOROPLASTIC"/>
    <property type="match status" value="1"/>
</dbReference>
<organism evidence="8 9">
    <name type="scientific">Actinomyces graevenitzii</name>
    <dbReference type="NCBI Taxonomy" id="55565"/>
    <lineage>
        <taxon>Bacteria</taxon>
        <taxon>Bacillati</taxon>
        <taxon>Actinomycetota</taxon>
        <taxon>Actinomycetes</taxon>
        <taxon>Actinomycetales</taxon>
        <taxon>Actinomycetaceae</taxon>
        <taxon>Actinomyces</taxon>
    </lineage>
</organism>
<evidence type="ECO:0000256" key="3">
    <source>
        <dbReference type="ARBA" id="ARBA00009789"/>
    </source>
</evidence>
<dbReference type="KEGG" id="agh:M3I41_08825"/>
<dbReference type="InterPro" id="IPR001228">
    <property type="entry name" value="IspD"/>
</dbReference>
<comment type="pathway">
    <text evidence="2 7">Isoprenoid biosynthesis; isopentenyl diphosphate biosynthesis via DXP pathway; isopentenyl diphosphate from 1-deoxy-D-xylulose 5-phosphate: step 2/6.</text>
</comment>
<evidence type="ECO:0000256" key="7">
    <source>
        <dbReference type="HAMAP-Rule" id="MF_00108"/>
    </source>
</evidence>
<keyword evidence="6 7" id="KW-0414">Isoprene biosynthesis</keyword>
<dbReference type="Proteomes" id="UP000830236">
    <property type="component" value="Chromosome"/>
</dbReference>
<evidence type="ECO:0000256" key="4">
    <source>
        <dbReference type="ARBA" id="ARBA00022679"/>
    </source>
</evidence>
<dbReference type="SUPFAM" id="SSF53448">
    <property type="entry name" value="Nucleotide-diphospho-sugar transferases"/>
    <property type="match status" value="1"/>
</dbReference>
<comment type="similarity">
    <text evidence="3 7">Belongs to the IspD/TarI cytidylyltransferase family. IspD subfamily.</text>
</comment>
<proteinExistence type="inferred from homology"/>
<evidence type="ECO:0000256" key="2">
    <source>
        <dbReference type="ARBA" id="ARBA00004787"/>
    </source>
</evidence>
<keyword evidence="5 7" id="KW-0548">Nucleotidyltransferase</keyword>
<feature type="site" description="Transition state stabilizer" evidence="7">
    <location>
        <position position="23"/>
    </location>
</feature>
<feature type="site" description="Transition state stabilizer" evidence="7">
    <location>
        <position position="16"/>
    </location>
</feature>
<dbReference type="InterPro" id="IPR034683">
    <property type="entry name" value="IspD/TarI"/>
</dbReference>
<comment type="function">
    <text evidence="7">Catalyzes the formation of 4-diphosphocytidyl-2-C-methyl-D-erythritol from CTP and 2-C-methyl-D-erythritol 4-phosphate (MEP).</text>
</comment>
<dbReference type="GO" id="GO:0050518">
    <property type="term" value="F:2-C-methyl-D-erythritol 4-phosphate cytidylyltransferase activity"/>
    <property type="evidence" value="ECO:0007669"/>
    <property type="project" value="UniProtKB-UniRule"/>
</dbReference>
<dbReference type="Gene3D" id="3.90.550.10">
    <property type="entry name" value="Spore Coat Polysaccharide Biosynthesis Protein SpsA, Chain A"/>
    <property type="match status" value="1"/>
</dbReference>
<reference evidence="8" key="1">
    <citation type="submission" date="2022-05" db="EMBL/GenBank/DDBJ databases">
        <title>Using nanopore sequencing to obtain complete genomes from saliva samples.</title>
        <authorList>
            <person name="Baker J.L."/>
        </authorList>
    </citation>
    <scope>NUCLEOTIDE SEQUENCE</scope>
    <source>
        <strain evidence="8">JCVI-JB-Ag32</strain>
    </source>
</reference>
<dbReference type="PROSITE" id="PS01295">
    <property type="entry name" value="ISPD"/>
    <property type="match status" value="1"/>
</dbReference>
<sequence length="267" mass="27056">MSACVAVLTAAGSGTRLGCQGPKALVELAGQSLVRRAAAGLFACLQVDAVVVTAPADYLEIFQAELADFDNLVVVAGSDVSRQASVANGLAAAVELAPQADVVLIHDAARCLTPPAAIARVIDAVRAGNPAVIPALPVTDTIKAVGPARPQAEIVAAPAAAATPVPANAPLSSPTQVEPVLETVDRRRLRAVQTPQGFERETILRSHQLGAQAAASESSAASDDAGLAEQAGYPVVVVPGDTLSFKITTPIDLALAQVCVSQNLANL</sequence>
<comment type="catalytic activity">
    <reaction evidence="1 7">
        <text>2-C-methyl-D-erythritol 4-phosphate + CTP + H(+) = 4-CDP-2-C-methyl-D-erythritol + diphosphate</text>
        <dbReference type="Rhea" id="RHEA:13429"/>
        <dbReference type="ChEBI" id="CHEBI:15378"/>
        <dbReference type="ChEBI" id="CHEBI:33019"/>
        <dbReference type="ChEBI" id="CHEBI:37563"/>
        <dbReference type="ChEBI" id="CHEBI:57823"/>
        <dbReference type="ChEBI" id="CHEBI:58262"/>
        <dbReference type="EC" id="2.7.7.60"/>
    </reaction>
</comment>
<dbReference type="InterPro" id="IPR029044">
    <property type="entry name" value="Nucleotide-diphossugar_trans"/>
</dbReference>
<dbReference type="AlphaFoldDB" id="A0A9E7AFE7"/>